<dbReference type="PIRSF" id="PIRSF001549">
    <property type="entry name" value="His-tRNA_synth"/>
    <property type="match status" value="1"/>
</dbReference>
<evidence type="ECO:0000256" key="9">
    <source>
        <dbReference type="ARBA" id="ARBA00047639"/>
    </source>
</evidence>
<dbReference type="InterPro" id="IPR006195">
    <property type="entry name" value="aa-tRNA-synth_II"/>
</dbReference>
<protein>
    <recommendedName>
        <fullName evidence="2">histidine--tRNA ligase</fullName>
        <ecNumber evidence="2">6.1.1.21</ecNumber>
    </recommendedName>
    <alternativeName>
        <fullName evidence="8">Histidyl-tRNA synthetase</fullName>
    </alternativeName>
</protein>
<dbReference type="Gene3D" id="3.40.50.800">
    <property type="entry name" value="Anticodon-binding domain"/>
    <property type="match status" value="1"/>
</dbReference>
<accession>A0A0F9HKF8</accession>
<dbReference type="InterPro" id="IPR004154">
    <property type="entry name" value="Anticodon-bd"/>
</dbReference>
<dbReference type="PROSITE" id="PS50862">
    <property type="entry name" value="AA_TRNA_LIGASE_II"/>
    <property type="match status" value="1"/>
</dbReference>
<dbReference type="CDD" id="cd00773">
    <property type="entry name" value="HisRS-like_core"/>
    <property type="match status" value="1"/>
</dbReference>
<dbReference type="SUPFAM" id="SSF55681">
    <property type="entry name" value="Class II aaRS and biotin synthetases"/>
    <property type="match status" value="1"/>
</dbReference>
<sequence length="419" mass="46402">MVAPYRAAKGVHDVLPPDVFLWQQIERTASAVFNSYGFDELRPPIIEHTEVFTRSIGEATDIVDKEMYTFTDKGNRSLSLRPEATASVVRAFVQNGMHTLPSPLKLYYMGPMFRYERPQKGRQRQFYQIGVEAFGIKEPKLDAEVIAMLMELLKGMGLTGLTCEINSLGCDKCRPAYREALIEYFEPKLGSLCFDCNSRHTKNPLRILDCKQPGCMEERKGAPHATGFLCDECRGHFESLQILLNDLRVSFKLNPEMVRGLDYYTSTAFEVTSTELGAQNAVAAGGRYDNLVQEFGGPDTPAIGFALGMERLVALLKDKAIVASAPALDAFVATVGHEAARQGLVIAERLRSKGFRVEVAYGTASLKNQMKRADRLGARYVLILGQDEIKEGLLSYKRMDDGSSGKISAGEAEDLLASK</sequence>
<dbReference type="PANTHER" id="PTHR43707">
    <property type="entry name" value="HISTIDYL-TRNA SYNTHETASE"/>
    <property type="match status" value="1"/>
</dbReference>
<dbReference type="InterPro" id="IPR004516">
    <property type="entry name" value="HisRS/HisZ"/>
</dbReference>
<dbReference type="GO" id="GO:0005737">
    <property type="term" value="C:cytoplasm"/>
    <property type="evidence" value="ECO:0007669"/>
    <property type="project" value="InterPro"/>
</dbReference>
<evidence type="ECO:0000256" key="4">
    <source>
        <dbReference type="ARBA" id="ARBA00022741"/>
    </source>
</evidence>
<dbReference type="CDD" id="cd00859">
    <property type="entry name" value="HisRS_anticodon"/>
    <property type="match status" value="1"/>
</dbReference>
<dbReference type="InterPro" id="IPR033656">
    <property type="entry name" value="HisRS_anticodon"/>
</dbReference>
<dbReference type="NCBIfam" id="TIGR00442">
    <property type="entry name" value="hisS"/>
    <property type="match status" value="1"/>
</dbReference>
<dbReference type="InterPro" id="IPR045864">
    <property type="entry name" value="aa-tRNA-synth_II/BPL/LPL"/>
</dbReference>
<keyword evidence="4" id="KW-0547">Nucleotide-binding</keyword>
<evidence type="ECO:0000256" key="6">
    <source>
        <dbReference type="ARBA" id="ARBA00022917"/>
    </source>
</evidence>
<evidence type="ECO:0000256" key="8">
    <source>
        <dbReference type="ARBA" id="ARBA00030619"/>
    </source>
</evidence>
<dbReference type="SUPFAM" id="SSF52954">
    <property type="entry name" value="Class II aaRS ABD-related"/>
    <property type="match status" value="1"/>
</dbReference>
<reference evidence="11" key="1">
    <citation type="journal article" date="2015" name="Nature">
        <title>Complex archaea that bridge the gap between prokaryotes and eukaryotes.</title>
        <authorList>
            <person name="Spang A."/>
            <person name="Saw J.H."/>
            <person name="Jorgensen S.L."/>
            <person name="Zaremba-Niedzwiedzka K."/>
            <person name="Martijn J."/>
            <person name="Lind A.E."/>
            <person name="van Eijk R."/>
            <person name="Schleper C."/>
            <person name="Guy L."/>
            <person name="Ettema T.J."/>
        </authorList>
    </citation>
    <scope>NUCLEOTIDE SEQUENCE</scope>
</reference>
<name>A0A0F9HKF8_9ZZZZ</name>
<dbReference type="HAMAP" id="MF_00127">
    <property type="entry name" value="His_tRNA_synth"/>
    <property type="match status" value="1"/>
</dbReference>
<dbReference type="EC" id="6.1.1.21" evidence="2"/>
<evidence type="ECO:0000259" key="10">
    <source>
        <dbReference type="PROSITE" id="PS50862"/>
    </source>
</evidence>
<gene>
    <name evidence="11" type="ORF">LCGC14_1692070</name>
</gene>
<keyword evidence="5" id="KW-0067">ATP-binding</keyword>
<comment type="similarity">
    <text evidence="1">Belongs to the class-II aminoacyl-tRNA synthetase family.</text>
</comment>
<keyword evidence="3" id="KW-0436">Ligase</keyword>
<dbReference type="GO" id="GO:0005524">
    <property type="term" value="F:ATP binding"/>
    <property type="evidence" value="ECO:0007669"/>
    <property type="project" value="UniProtKB-KW"/>
</dbReference>
<dbReference type="InterPro" id="IPR015807">
    <property type="entry name" value="His-tRNA-ligase"/>
</dbReference>
<dbReference type="Pfam" id="PF03129">
    <property type="entry name" value="HGTP_anticodon"/>
    <property type="match status" value="1"/>
</dbReference>
<dbReference type="EMBL" id="LAZR01014814">
    <property type="protein sequence ID" value="KKM15831.1"/>
    <property type="molecule type" value="Genomic_DNA"/>
</dbReference>
<dbReference type="InterPro" id="IPR041715">
    <property type="entry name" value="HisRS-like_core"/>
</dbReference>
<evidence type="ECO:0000256" key="2">
    <source>
        <dbReference type="ARBA" id="ARBA00012815"/>
    </source>
</evidence>
<comment type="caution">
    <text evidence="11">The sequence shown here is derived from an EMBL/GenBank/DDBJ whole genome shotgun (WGS) entry which is preliminary data.</text>
</comment>
<dbReference type="Gene3D" id="3.30.930.10">
    <property type="entry name" value="Bira Bifunctional Protein, Domain 2"/>
    <property type="match status" value="1"/>
</dbReference>
<dbReference type="GO" id="GO:0006427">
    <property type="term" value="P:histidyl-tRNA aminoacylation"/>
    <property type="evidence" value="ECO:0007669"/>
    <property type="project" value="InterPro"/>
</dbReference>
<organism evidence="11">
    <name type="scientific">marine sediment metagenome</name>
    <dbReference type="NCBI Taxonomy" id="412755"/>
    <lineage>
        <taxon>unclassified sequences</taxon>
        <taxon>metagenomes</taxon>
        <taxon>ecological metagenomes</taxon>
    </lineage>
</organism>
<proteinExistence type="inferred from homology"/>
<dbReference type="Pfam" id="PF13393">
    <property type="entry name" value="tRNA-synt_His"/>
    <property type="match status" value="2"/>
</dbReference>
<dbReference type="PANTHER" id="PTHR43707:SF1">
    <property type="entry name" value="HISTIDINE--TRNA LIGASE, MITOCHONDRIAL-RELATED"/>
    <property type="match status" value="1"/>
</dbReference>
<evidence type="ECO:0000256" key="5">
    <source>
        <dbReference type="ARBA" id="ARBA00022840"/>
    </source>
</evidence>
<evidence type="ECO:0000256" key="7">
    <source>
        <dbReference type="ARBA" id="ARBA00023146"/>
    </source>
</evidence>
<keyword evidence="6" id="KW-0648">Protein biosynthesis</keyword>
<evidence type="ECO:0000256" key="1">
    <source>
        <dbReference type="ARBA" id="ARBA00008226"/>
    </source>
</evidence>
<dbReference type="AlphaFoldDB" id="A0A0F9HKF8"/>
<keyword evidence="7" id="KW-0030">Aminoacyl-tRNA synthetase</keyword>
<feature type="domain" description="Aminoacyl-transfer RNA synthetases class-II family profile" evidence="10">
    <location>
        <begin position="1"/>
        <end position="326"/>
    </location>
</feature>
<dbReference type="GO" id="GO:0004821">
    <property type="term" value="F:histidine-tRNA ligase activity"/>
    <property type="evidence" value="ECO:0007669"/>
    <property type="project" value="UniProtKB-EC"/>
</dbReference>
<evidence type="ECO:0000256" key="3">
    <source>
        <dbReference type="ARBA" id="ARBA00022598"/>
    </source>
</evidence>
<comment type="catalytic activity">
    <reaction evidence="9">
        <text>tRNA(His) + L-histidine + ATP = L-histidyl-tRNA(His) + AMP + diphosphate + H(+)</text>
        <dbReference type="Rhea" id="RHEA:17313"/>
        <dbReference type="Rhea" id="RHEA-COMP:9665"/>
        <dbReference type="Rhea" id="RHEA-COMP:9689"/>
        <dbReference type="ChEBI" id="CHEBI:15378"/>
        <dbReference type="ChEBI" id="CHEBI:30616"/>
        <dbReference type="ChEBI" id="CHEBI:33019"/>
        <dbReference type="ChEBI" id="CHEBI:57595"/>
        <dbReference type="ChEBI" id="CHEBI:78442"/>
        <dbReference type="ChEBI" id="CHEBI:78527"/>
        <dbReference type="ChEBI" id="CHEBI:456215"/>
        <dbReference type="EC" id="6.1.1.21"/>
    </reaction>
</comment>
<dbReference type="InterPro" id="IPR036621">
    <property type="entry name" value="Anticodon-bd_dom_sf"/>
</dbReference>
<evidence type="ECO:0000313" key="11">
    <source>
        <dbReference type="EMBL" id="KKM15831.1"/>
    </source>
</evidence>